<evidence type="ECO:0000256" key="1">
    <source>
        <dbReference type="ARBA" id="ARBA00022741"/>
    </source>
</evidence>
<evidence type="ECO:0000313" key="6">
    <source>
        <dbReference type="EMBL" id="KAK8865312.1"/>
    </source>
</evidence>
<evidence type="ECO:0000313" key="7">
    <source>
        <dbReference type="Proteomes" id="UP001470230"/>
    </source>
</evidence>
<keyword evidence="4" id="KW-0418">Kinase</keyword>
<dbReference type="PANTHER" id="PTHR24362">
    <property type="entry name" value="SERINE/THREONINE-PROTEIN KINASE NEK"/>
    <property type="match status" value="1"/>
</dbReference>
<gene>
    <name evidence="6" type="ORF">M9Y10_010852</name>
</gene>
<keyword evidence="4" id="KW-0723">Serine/threonine-protein kinase</keyword>
<feature type="domain" description="Protein kinase" evidence="5">
    <location>
        <begin position="15"/>
        <end position="264"/>
    </location>
</feature>
<dbReference type="PROSITE" id="PS50011">
    <property type="entry name" value="PROTEIN_KINASE_DOM"/>
    <property type="match status" value="1"/>
</dbReference>
<reference evidence="6 7" key="1">
    <citation type="submission" date="2024-04" db="EMBL/GenBank/DDBJ databases">
        <title>Tritrichomonas musculus Genome.</title>
        <authorList>
            <person name="Alves-Ferreira E."/>
            <person name="Grigg M."/>
            <person name="Lorenzi H."/>
            <person name="Galac M."/>
        </authorList>
    </citation>
    <scope>NUCLEOTIDE SEQUENCE [LARGE SCALE GENOMIC DNA]</scope>
    <source>
        <strain evidence="6 7">EAF2021</strain>
    </source>
</reference>
<evidence type="ECO:0000259" key="5">
    <source>
        <dbReference type="PROSITE" id="PS50011"/>
    </source>
</evidence>
<name>A0ABR2ILW4_9EUKA</name>
<organism evidence="6 7">
    <name type="scientific">Tritrichomonas musculus</name>
    <dbReference type="NCBI Taxonomy" id="1915356"/>
    <lineage>
        <taxon>Eukaryota</taxon>
        <taxon>Metamonada</taxon>
        <taxon>Parabasalia</taxon>
        <taxon>Tritrichomonadida</taxon>
        <taxon>Tritrichomonadidae</taxon>
        <taxon>Tritrichomonas</taxon>
    </lineage>
</organism>
<keyword evidence="2 3" id="KW-0067">ATP-binding</keyword>
<comment type="caution">
    <text evidence="6">The sequence shown here is derived from an EMBL/GenBank/DDBJ whole genome shotgun (WGS) entry which is preliminary data.</text>
</comment>
<comment type="similarity">
    <text evidence="4">Belongs to the protein kinase superfamily.</text>
</comment>
<protein>
    <recommendedName>
        <fullName evidence="5">Protein kinase domain-containing protein</fullName>
    </recommendedName>
</protein>
<dbReference type="InterPro" id="IPR000719">
    <property type="entry name" value="Prot_kinase_dom"/>
</dbReference>
<dbReference type="InterPro" id="IPR011009">
    <property type="entry name" value="Kinase-like_dom_sf"/>
</dbReference>
<sequence length="326" mass="37941">MFNPYPNLPHKVRNYVLKSVLGQGSFAVVYKAVSLFYNTEFAIKVLCHSKNAEQNSLTYEAEINSLKKLNHPNVIRLYDYFDEDDKLFIVLEYCNGGTLEDRITRNEEISFDEKIRICSQLVSALKYCYDKSVAHQDIKTANVLFDNNGRIKIADFGLSGIINHEDNINLHRGTLQYSAPEVCQALSFNPFKSDIWSLGVLFYRLFTYSYPFEGHTKDELKKAIINGYYCEKINYDIRKAIDKMLIVNPDDRISIYKLAQMKLFDIPVNNPKKPYISSIKIYQFNSMNAGIKRKSCMHLLSHKDQRLVFRHQSLMHLHKNPPRLLK</sequence>
<keyword evidence="1 3" id="KW-0547">Nucleotide-binding</keyword>
<dbReference type="InterPro" id="IPR008271">
    <property type="entry name" value="Ser/Thr_kinase_AS"/>
</dbReference>
<dbReference type="Gene3D" id="1.10.510.10">
    <property type="entry name" value="Transferase(Phosphotransferase) domain 1"/>
    <property type="match status" value="1"/>
</dbReference>
<dbReference type="SUPFAM" id="SSF56112">
    <property type="entry name" value="Protein kinase-like (PK-like)"/>
    <property type="match status" value="1"/>
</dbReference>
<keyword evidence="4" id="KW-0808">Transferase</keyword>
<dbReference type="Pfam" id="PF00069">
    <property type="entry name" value="Pkinase"/>
    <property type="match status" value="1"/>
</dbReference>
<accession>A0ABR2ILW4</accession>
<dbReference type="Proteomes" id="UP001470230">
    <property type="component" value="Unassembled WGS sequence"/>
</dbReference>
<proteinExistence type="inferred from homology"/>
<dbReference type="EMBL" id="JAPFFF010000016">
    <property type="protein sequence ID" value="KAK8865312.1"/>
    <property type="molecule type" value="Genomic_DNA"/>
</dbReference>
<feature type="binding site" evidence="3">
    <location>
        <position position="44"/>
    </location>
    <ligand>
        <name>ATP</name>
        <dbReference type="ChEBI" id="CHEBI:30616"/>
    </ligand>
</feature>
<dbReference type="PROSITE" id="PS00107">
    <property type="entry name" value="PROTEIN_KINASE_ATP"/>
    <property type="match status" value="1"/>
</dbReference>
<dbReference type="InterPro" id="IPR017441">
    <property type="entry name" value="Protein_kinase_ATP_BS"/>
</dbReference>
<dbReference type="PROSITE" id="PS00108">
    <property type="entry name" value="PROTEIN_KINASE_ST"/>
    <property type="match status" value="1"/>
</dbReference>
<evidence type="ECO:0000256" key="3">
    <source>
        <dbReference type="PROSITE-ProRule" id="PRU10141"/>
    </source>
</evidence>
<dbReference type="PANTHER" id="PTHR24362:SF309">
    <property type="entry name" value="PROTEIN KINASE DOMAIN-CONTAINING PROTEIN"/>
    <property type="match status" value="1"/>
</dbReference>
<evidence type="ECO:0000256" key="2">
    <source>
        <dbReference type="ARBA" id="ARBA00022840"/>
    </source>
</evidence>
<evidence type="ECO:0000256" key="4">
    <source>
        <dbReference type="RuleBase" id="RU000304"/>
    </source>
</evidence>
<dbReference type="SMART" id="SM00220">
    <property type="entry name" value="S_TKc"/>
    <property type="match status" value="1"/>
</dbReference>
<keyword evidence="7" id="KW-1185">Reference proteome</keyword>